<evidence type="ECO:0000313" key="2">
    <source>
        <dbReference type="Proteomes" id="UP001281147"/>
    </source>
</evidence>
<dbReference type="Proteomes" id="UP001281147">
    <property type="component" value="Unassembled WGS sequence"/>
</dbReference>
<dbReference type="EMBL" id="JAUTXU010000220">
    <property type="protein sequence ID" value="KAK3697801.1"/>
    <property type="molecule type" value="Genomic_DNA"/>
</dbReference>
<accession>A0ACC3MKG4</accession>
<gene>
    <name evidence="1" type="ORF">LTR37_017266</name>
</gene>
<keyword evidence="2" id="KW-1185">Reference proteome</keyword>
<sequence>MAHMEPSNLLAQVPTDQKDRPKYTPQELQTYFRRIKLPQRHLKSPVISDPTLAQTKEHGLPLIHALTRHHAANVPFENLELHYSAHKTISLNMDDLYTKLAEQGLKYGRGGRCMENNGFFGTVLRSLGYEVRNCAGRVSRSMSPLKHIREEQGHTYDGWNHMLNLVRLDGEWYVVDVGMGAMGPNIPYPLQDGWEQVSIAPRKIRLQLRPIPESYASATNGAQPPKLWCYDICNKPGAEGGDKWVPTYCFSETEFLPQDYEMMSWFTSTNKKVFFTYSVLCSKMLLDDAEENIIGNIMLFNDGVTKNIGANREVLRELRTEQDRVDALRELFAVELTEEEKDALLYLAAVGAAQEVPITPQSNTWNSSFSLSSSQIDEANLDNITANNVNVAINFERTNWAAGSVRHDPFYSIPPGSSHLPPGSLLKTEKYTNTSLYTLPPNVALSRILFQSETFNGSAVPASAYVLWPWMPRVDPQTGKYAVVGWAHGTSGVNGDCAPSHIRNLWYQYSAPYILALQGYVVVAPDYQGLGVHRRADGSDLRHPYLNNVVAANDLFYSVQAAQNAFSEELSSNFVLFGHSQGGGAAWAAAQRQVTRLVEGYLGTIAGSPTTNIIEQQKYVQNPGLPFNIGYGLPETLADFDISEFLTKKGIRHSELLQDLGACNSAVSQLIVENGLIKDDWQHTPSMQLFVNLTGVGSRPITGPMLVVQGTEDSAVSYQVTSNAVNETCNIDAQAELEYAVFEGSEHVPVLFSSQQVWLDWIHDRFAGRQPAGPCKRTFYSPARKIEGYQKQLEYYLELATQAYEVA</sequence>
<evidence type="ECO:0000313" key="1">
    <source>
        <dbReference type="EMBL" id="KAK3697801.1"/>
    </source>
</evidence>
<organism evidence="1 2">
    <name type="scientific">Vermiconidia calcicola</name>
    <dbReference type="NCBI Taxonomy" id="1690605"/>
    <lineage>
        <taxon>Eukaryota</taxon>
        <taxon>Fungi</taxon>
        <taxon>Dikarya</taxon>
        <taxon>Ascomycota</taxon>
        <taxon>Pezizomycotina</taxon>
        <taxon>Dothideomycetes</taxon>
        <taxon>Dothideomycetidae</taxon>
        <taxon>Mycosphaerellales</taxon>
        <taxon>Extremaceae</taxon>
        <taxon>Vermiconidia</taxon>
    </lineage>
</organism>
<comment type="caution">
    <text evidence="1">The sequence shown here is derived from an EMBL/GenBank/DDBJ whole genome shotgun (WGS) entry which is preliminary data.</text>
</comment>
<name>A0ACC3MKG4_9PEZI</name>
<proteinExistence type="predicted"/>
<reference evidence="1" key="1">
    <citation type="submission" date="2023-07" db="EMBL/GenBank/DDBJ databases">
        <title>Black Yeasts Isolated from many extreme environments.</title>
        <authorList>
            <person name="Coleine C."/>
            <person name="Stajich J.E."/>
            <person name="Selbmann L."/>
        </authorList>
    </citation>
    <scope>NUCLEOTIDE SEQUENCE</scope>
    <source>
        <strain evidence="1">CCFEE 5714</strain>
    </source>
</reference>
<protein>
    <submittedName>
        <fullName evidence="1">Uncharacterized protein</fullName>
    </submittedName>
</protein>